<evidence type="ECO:0000313" key="3">
    <source>
        <dbReference type="Proteomes" id="UP000516696"/>
    </source>
</evidence>
<keyword evidence="1" id="KW-0963">Cytoplasm</keyword>
<comment type="catalytic activity">
    <reaction evidence="1">
        <text>citrate + acetyl-CoA = (3S)-citryl-CoA + acetate</text>
        <dbReference type="Rhea" id="RHEA:19405"/>
        <dbReference type="ChEBI" id="CHEBI:16947"/>
        <dbReference type="ChEBI" id="CHEBI:30089"/>
        <dbReference type="ChEBI" id="CHEBI:57288"/>
        <dbReference type="ChEBI" id="CHEBI:57321"/>
        <dbReference type="EC" id="2.8.3.10"/>
    </reaction>
</comment>
<dbReference type="EC" id="2.8.3.10" evidence="1"/>
<dbReference type="PANTHER" id="PTHR40596:SF1">
    <property type="entry name" value="CITRATE LYASE ALPHA CHAIN"/>
    <property type="match status" value="1"/>
</dbReference>
<dbReference type="GO" id="GO:0006084">
    <property type="term" value="P:acetyl-CoA metabolic process"/>
    <property type="evidence" value="ECO:0007669"/>
    <property type="project" value="UniProtKB-UniRule"/>
</dbReference>
<organism evidence="2 3">
    <name type="scientific">Enterococcus gallinarum</name>
    <dbReference type="NCBI Taxonomy" id="1353"/>
    <lineage>
        <taxon>Bacteria</taxon>
        <taxon>Bacillati</taxon>
        <taxon>Bacillota</taxon>
        <taxon>Bacilli</taxon>
        <taxon>Lactobacillales</taxon>
        <taxon>Enterococcaceae</taxon>
        <taxon>Enterococcus</taxon>
    </lineage>
</organism>
<evidence type="ECO:0000313" key="2">
    <source>
        <dbReference type="EMBL" id="QOG28450.1"/>
    </source>
</evidence>
<dbReference type="EC" id="4.1.3.6" evidence="1"/>
<gene>
    <name evidence="2" type="primary">citF</name>
    <name evidence="2" type="ORF">EGM181_14885</name>
</gene>
<dbReference type="SUPFAM" id="SSF100950">
    <property type="entry name" value="NagB/RpiA/CoA transferase-like"/>
    <property type="match status" value="2"/>
</dbReference>
<dbReference type="Proteomes" id="UP000516696">
    <property type="component" value="Chromosome"/>
</dbReference>
<dbReference type="GO" id="GO:0005737">
    <property type="term" value="C:cytoplasm"/>
    <property type="evidence" value="ECO:0007669"/>
    <property type="project" value="UniProtKB-SubCell"/>
</dbReference>
<dbReference type="InterPro" id="IPR037171">
    <property type="entry name" value="NagB/RpiA_transferase-like"/>
</dbReference>
<dbReference type="GO" id="GO:0008814">
    <property type="term" value="F:citrate CoA-transferase activity"/>
    <property type="evidence" value="ECO:0007669"/>
    <property type="project" value="UniProtKB-UniRule"/>
</dbReference>
<accession>A0AAE7MRX4</accession>
<evidence type="ECO:0000256" key="1">
    <source>
        <dbReference type="PIRNR" id="PIRNR009451"/>
    </source>
</evidence>
<keyword evidence="1 2" id="KW-0808">Transferase</keyword>
<dbReference type="GO" id="GO:0008815">
    <property type="term" value="F:citrate (pro-3S)-lyase activity"/>
    <property type="evidence" value="ECO:0007669"/>
    <property type="project" value="UniProtKB-UniRule"/>
</dbReference>
<comment type="catalytic activity">
    <reaction evidence="1">
        <text>citrate = oxaloacetate + acetate</text>
        <dbReference type="Rhea" id="RHEA:10760"/>
        <dbReference type="ChEBI" id="CHEBI:16452"/>
        <dbReference type="ChEBI" id="CHEBI:16947"/>
        <dbReference type="ChEBI" id="CHEBI:30089"/>
        <dbReference type="EC" id="4.1.3.6"/>
    </reaction>
</comment>
<name>A0AAE7MRX4_ENTGA</name>
<dbReference type="GO" id="GO:0009346">
    <property type="term" value="C:ATP-independent citrate lyase complex"/>
    <property type="evidence" value="ECO:0007669"/>
    <property type="project" value="UniProtKB-UniRule"/>
</dbReference>
<dbReference type="PANTHER" id="PTHR40596">
    <property type="entry name" value="CITRATE LYASE ALPHA CHAIN"/>
    <property type="match status" value="1"/>
</dbReference>
<dbReference type="GeneID" id="93225253"/>
<dbReference type="EMBL" id="CP050485">
    <property type="protein sequence ID" value="QOG28450.1"/>
    <property type="molecule type" value="Genomic_DNA"/>
</dbReference>
<dbReference type="Gene3D" id="3.40.1080.10">
    <property type="entry name" value="Glutaconate Coenzyme A-transferase"/>
    <property type="match status" value="2"/>
</dbReference>
<sequence>MKNVLGREIPDELLTKGQEVFQGQYYRDGYVYTKSAPTVSAHVKPSGDKIVADIREAIIKSGLKDGMTISFHHHFRDGDYIVNMVMKEIHHLGIKDLFVCASSLGKAHNYLVPCMEDGTVTGLSTSGIRDEIGEAVSAGKLKNLAYIRTHGGRARAIEDGTIKIDVAFLGAPTSDAYGNASGKGGKSDCGVLSYVDGDAKYADKVVIITDTLVETPNFPASIQGVDVDSVVIVDTIGDPSKIVSGALRLTKDTRELNMAETVAKCMYHSGYFKDGFTFQTGAGGPSLATTIFLKKYMDQEKIKCKWAMGGITEPIVNLFKEGYINKVINDQAFDLAAVASVHTDPNHFEISASQYANPFNKGAFVNQLDFVILGALEVDIDFNVNVVQGTTGILQGAPGGHTDTSAGAKVSIIVAPLIRSRLATVRTEVTSVTTPGESIDVVVTDYGVAVNPKRQDLIDAFKKTDIPLKTIEELRDLAYQYAGEPEKIEFEDKVVAMIEYRDGTIIDVVRKPKNLN</sequence>
<protein>
    <recommendedName>
        <fullName evidence="1">Citrate lyase alpha chain</fullName>
        <shortName evidence="1">Citrase alpha chain</shortName>
        <ecNumber evidence="1">2.8.3.10</ecNumber>
        <ecNumber evidence="1">4.1.3.6</ecNumber>
    </recommendedName>
    <alternativeName>
        <fullName evidence="1">Citrate (pro-3S)-lyase alpha chain</fullName>
    </alternativeName>
    <alternativeName>
        <fullName evidence="1">Citrate CoA-transferase subunit</fullName>
    </alternativeName>
</protein>
<proteinExistence type="predicted"/>
<dbReference type="NCBIfam" id="TIGR01584">
    <property type="entry name" value="citF"/>
    <property type="match status" value="1"/>
</dbReference>
<comment type="subcellular location">
    <subcellularLocation>
        <location evidence="1">Cytoplasm</location>
    </subcellularLocation>
</comment>
<dbReference type="RefSeq" id="WP_113849243.1">
    <property type="nucleotide sequence ID" value="NZ_CP050485.1"/>
</dbReference>
<dbReference type="Pfam" id="PF04223">
    <property type="entry name" value="CitF"/>
    <property type="match status" value="1"/>
</dbReference>
<dbReference type="InterPro" id="IPR006472">
    <property type="entry name" value="Citrate_lyase_asu"/>
</dbReference>
<reference evidence="2 3" key="1">
    <citation type="submission" date="2020-03" db="EMBL/GenBank/DDBJ databases">
        <title>Characterization of ganglioside-mimicking enterococci.</title>
        <authorList>
            <person name="Patry R.T."/>
            <person name="Nothaft H."/>
            <person name="Bridger R."/>
            <person name="Shajahan A."/>
            <person name="Huynh S."/>
            <person name="Sanchez S."/>
            <person name="Azadi P."/>
            <person name="Cooper K."/>
            <person name="Miller W.G."/>
            <person name="Parker C.T."/>
            <person name="Wells L."/>
            <person name="Szymanski C.M."/>
        </authorList>
    </citation>
    <scope>NUCLEOTIDE SEQUENCE [LARGE SCALE GENOMIC DNA]</scope>
    <source>
        <strain evidence="2 3">EGM181</strain>
    </source>
</reference>
<dbReference type="AlphaFoldDB" id="A0AAE7MRX4"/>
<dbReference type="PIRSF" id="PIRSF009451">
    <property type="entry name" value="Citrt_lyas_alpha"/>
    <property type="match status" value="1"/>
</dbReference>
<keyword evidence="1 2" id="KW-0456">Lyase</keyword>